<dbReference type="Gene3D" id="3.40.50.720">
    <property type="entry name" value="NAD(P)-binding Rossmann-like Domain"/>
    <property type="match status" value="1"/>
</dbReference>
<dbReference type="Pfam" id="PF13561">
    <property type="entry name" value="adh_short_C2"/>
    <property type="match status" value="1"/>
</dbReference>
<dbReference type="InterPro" id="IPR036291">
    <property type="entry name" value="NAD(P)-bd_dom_sf"/>
</dbReference>
<keyword evidence="4" id="KW-1185">Reference proteome</keyword>
<dbReference type="Pfam" id="PF00106">
    <property type="entry name" value="adh_short"/>
    <property type="match status" value="1"/>
</dbReference>
<gene>
    <name evidence="3" type="ORF">WG901_07720</name>
</gene>
<organism evidence="3 4">
    <name type="scientific">Novosphingobium anseongense</name>
    <dbReference type="NCBI Taxonomy" id="3133436"/>
    <lineage>
        <taxon>Bacteria</taxon>
        <taxon>Pseudomonadati</taxon>
        <taxon>Pseudomonadota</taxon>
        <taxon>Alphaproteobacteria</taxon>
        <taxon>Sphingomonadales</taxon>
        <taxon>Sphingomonadaceae</taxon>
        <taxon>Novosphingobium</taxon>
    </lineage>
</organism>
<dbReference type="PANTHER" id="PTHR24321:SF8">
    <property type="entry name" value="ESTRADIOL 17-BETA-DEHYDROGENASE 8-RELATED"/>
    <property type="match status" value="1"/>
</dbReference>
<keyword evidence="2" id="KW-0560">Oxidoreductase</keyword>
<comment type="caution">
    <text evidence="3">The sequence shown here is derived from an EMBL/GenBank/DDBJ whole genome shotgun (WGS) entry which is preliminary data.</text>
</comment>
<dbReference type="SUPFAM" id="SSF51735">
    <property type="entry name" value="NAD(P)-binding Rossmann-fold domains"/>
    <property type="match status" value="1"/>
</dbReference>
<sequence length="278" mass="29154">MAIGNLDGLGYRDATVVLTGGASGMGEAAARLLGELGATVHIADVAEPKVACASYTRVDLSDPESISAATAKLRELGPIDFLFPIAGVPPHAVGALTCLQINYAGTRQFTEELLPAVKDGGTVCLVTSTAARGWLHHLAENLEIVALDPRDVRAFYEANPDKLRDGYSASKELLTVWIHQASIGLAQDRRIRLNAIAPCATGTPFMEASAQHLGQAFMDAYPHPLLGRMPSAEEQAWSLLLLSSPLNAAVTGAVLATDEGNVGGMITGALTPSYARPN</sequence>
<comment type="similarity">
    <text evidence="1">Belongs to the short-chain dehydrogenases/reductases (SDR) family.</text>
</comment>
<proteinExistence type="inferred from homology"/>
<dbReference type="Proteomes" id="UP001361239">
    <property type="component" value="Unassembled WGS sequence"/>
</dbReference>
<name>A0ABU8RTX2_9SPHN</name>
<dbReference type="PRINTS" id="PR00081">
    <property type="entry name" value="GDHRDH"/>
</dbReference>
<evidence type="ECO:0000313" key="4">
    <source>
        <dbReference type="Proteomes" id="UP001361239"/>
    </source>
</evidence>
<evidence type="ECO:0000256" key="2">
    <source>
        <dbReference type="ARBA" id="ARBA00023002"/>
    </source>
</evidence>
<reference evidence="3 4" key="1">
    <citation type="submission" date="2024-03" db="EMBL/GenBank/DDBJ databases">
        <authorList>
            <person name="Jo J.-H."/>
        </authorList>
    </citation>
    <scope>NUCLEOTIDE SEQUENCE [LARGE SCALE GENOMIC DNA]</scope>
    <source>
        <strain evidence="3 4">PS1R-30</strain>
    </source>
</reference>
<accession>A0ABU8RTX2</accession>
<evidence type="ECO:0000313" key="3">
    <source>
        <dbReference type="EMBL" id="MEJ5976517.1"/>
    </source>
</evidence>
<dbReference type="EMBL" id="JBBHJZ010000001">
    <property type="protein sequence ID" value="MEJ5976517.1"/>
    <property type="molecule type" value="Genomic_DNA"/>
</dbReference>
<dbReference type="PANTHER" id="PTHR24321">
    <property type="entry name" value="DEHYDROGENASES, SHORT CHAIN"/>
    <property type="match status" value="1"/>
</dbReference>
<evidence type="ECO:0000256" key="1">
    <source>
        <dbReference type="ARBA" id="ARBA00006484"/>
    </source>
</evidence>
<dbReference type="InterPro" id="IPR002347">
    <property type="entry name" value="SDR_fam"/>
</dbReference>
<protein>
    <submittedName>
        <fullName evidence="3">SDR family oxidoreductase</fullName>
    </submittedName>
</protein>
<dbReference type="RefSeq" id="WP_339586426.1">
    <property type="nucleotide sequence ID" value="NZ_JBBHJZ010000001.1"/>
</dbReference>